<accession>A0A8S5PQ65</accession>
<organism evidence="1">
    <name type="scientific">Myoviridae sp. ctwwN25</name>
    <dbReference type="NCBI Taxonomy" id="2825209"/>
    <lineage>
        <taxon>Viruses</taxon>
        <taxon>Duplodnaviria</taxon>
        <taxon>Heunggongvirae</taxon>
        <taxon>Uroviricota</taxon>
        <taxon>Caudoviricetes</taxon>
    </lineage>
</organism>
<reference evidence="1" key="1">
    <citation type="journal article" date="2021" name="Proc. Natl. Acad. Sci. U.S.A.">
        <title>A Catalog of Tens of Thousands of Viruses from Human Metagenomes Reveals Hidden Associations with Chronic Diseases.</title>
        <authorList>
            <person name="Tisza M.J."/>
            <person name="Buck C.B."/>
        </authorList>
    </citation>
    <scope>NUCLEOTIDE SEQUENCE</scope>
    <source>
        <strain evidence="1">CtwwN25</strain>
    </source>
</reference>
<sequence length="141" mass="16150">MARNMEFNLEIDHSIDEVFDEGVGSSFLALRRIRWNENSPYRLDIRKWFTNADGSEVAGKGVSFMTEQGPHELVKALLKHNYGETREVLDSIKDRDDFLYNVKDVLDEMGKNSDLIAVRPASEDSETSFFDPKELMANADE</sequence>
<dbReference type="Gene3D" id="2.30.31.70">
    <property type="match status" value="1"/>
</dbReference>
<proteinExistence type="predicted"/>
<evidence type="ECO:0000313" key="1">
    <source>
        <dbReference type="EMBL" id="DAE08643.1"/>
    </source>
</evidence>
<protein>
    <submittedName>
        <fullName evidence="1">Putative TRANSCRIPTIONAL COACTIVATOR P15, RECOMBINATION, REPAIR, TRANSCRIPTION, SSB.9A</fullName>
    </submittedName>
</protein>
<dbReference type="EMBL" id="BK015472">
    <property type="protein sequence ID" value="DAE08643.1"/>
    <property type="molecule type" value="Genomic_DNA"/>
</dbReference>
<name>A0A8S5PQ65_9CAUD</name>